<evidence type="ECO:0000256" key="8">
    <source>
        <dbReference type="ARBA" id="ARBA00022679"/>
    </source>
</evidence>
<dbReference type="InterPro" id="IPR003200">
    <property type="entry name" value="Nict_dMeBzImd_PRibTrfase"/>
</dbReference>
<dbReference type="Gene3D" id="3.40.50.10210">
    <property type="match status" value="1"/>
</dbReference>
<dbReference type="PANTHER" id="PTHR43463">
    <property type="entry name" value="NICOTINATE-NUCLEOTIDE--DIMETHYLBENZIMIDAZOLE PHOSPHORIBOSYLTRANSFERASE"/>
    <property type="match status" value="1"/>
</dbReference>
<name>A0A1I7H1U3_9FIRM</name>
<proteinExistence type="inferred from homology"/>
<reference evidence="12 13" key="1">
    <citation type="submission" date="2016-10" db="EMBL/GenBank/DDBJ databases">
        <authorList>
            <person name="de Groot N.N."/>
        </authorList>
    </citation>
    <scope>NUCLEOTIDE SEQUENCE [LARGE SCALE GENOMIC DNA]</scope>
    <source>
        <strain evidence="12 13">KHGC13</strain>
    </source>
</reference>
<keyword evidence="13" id="KW-1185">Reference proteome</keyword>
<evidence type="ECO:0000313" key="13">
    <source>
        <dbReference type="Proteomes" id="UP000198817"/>
    </source>
</evidence>
<dbReference type="CDD" id="cd02439">
    <property type="entry name" value="DMB-PRT_CobT"/>
    <property type="match status" value="1"/>
</dbReference>
<dbReference type="STRING" id="155865.SAMN05216515_11219"/>
<evidence type="ECO:0000256" key="3">
    <source>
        <dbReference type="ARBA" id="ARBA00007110"/>
    </source>
</evidence>
<evidence type="ECO:0000256" key="1">
    <source>
        <dbReference type="ARBA" id="ARBA00002197"/>
    </source>
</evidence>
<feature type="active site" description="Proton acceptor" evidence="11">
    <location>
        <position position="368"/>
    </location>
</feature>
<dbReference type="RefSeq" id="WP_090471149.1">
    <property type="nucleotide sequence ID" value="NZ_FOWF01000012.1"/>
</dbReference>
<dbReference type="GO" id="GO:0008939">
    <property type="term" value="F:nicotinate-nucleotide-dimethylbenzimidazole phosphoribosyltransferase activity"/>
    <property type="evidence" value="ECO:0007669"/>
    <property type="project" value="UniProtKB-UniRule"/>
</dbReference>
<evidence type="ECO:0000256" key="6">
    <source>
        <dbReference type="ARBA" id="ARBA00022573"/>
    </source>
</evidence>
<dbReference type="HAMAP" id="MF_00230">
    <property type="entry name" value="CobT"/>
    <property type="match status" value="1"/>
</dbReference>
<dbReference type="Proteomes" id="UP000198817">
    <property type="component" value="Unassembled WGS sequence"/>
</dbReference>
<evidence type="ECO:0000256" key="5">
    <source>
        <dbReference type="ARBA" id="ARBA00015486"/>
    </source>
</evidence>
<evidence type="ECO:0000256" key="9">
    <source>
        <dbReference type="ARBA" id="ARBA00030686"/>
    </source>
</evidence>
<evidence type="ECO:0000256" key="2">
    <source>
        <dbReference type="ARBA" id="ARBA00005049"/>
    </source>
</evidence>
<sequence length="411" mass="43371">MDGIEEQRTYLKGLVHEIGCIDQEAMNRAKERQRRLAKVPGSLGRLEEISVRLAGMTGNVTGNDVSRQGIVVFCADNGVVEEGVASAPQSVTRSQMINFTRGVTGMSSMAKYFGIPVLTVDMGTKTPAPAGMYTAAMRVPGAEADPPKIVDRRIAPGTRNMARGRTMTEEQAVRGILTGFEAVNAMKAAGITLLGVGEMGIGNTTTASALLAAASEIPAEMLVGRGGGLSDAGMAKKVTVVQDAVDRCMKNRPAPADSSGCRRCCDEDDWDIVPVTADPDLALHLLSELGGFDLCAMTGAYLGAARQHMPVVIDGFISSAAACMAQLFCPMVTRYMFASHSSTESGTEVAMERLGLTPLLNLGMRLGEGSGCIPAFKIIESASAAMEGMVTLEEGSVDGKYLDELSEHNYD</sequence>
<dbReference type="OrthoDB" id="9781491at2"/>
<gene>
    <name evidence="11" type="primary">cobT</name>
    <name evidence="12" type="ORF">SAMN05216508_11119</name>
</gene>
<dbReference type="Pfam" id="PF02277">
    <property type="entry name" value="DBI_PRT"/>
    <property type="match status" value="2"/>
</dbReference>
<comment type="catalytic activity">
    <reaction evidence="10 11">
        <text>5,6-dimethylbenzimidazole + nicotinate beta-D-ribonucleotide = alpha-ribazole 5'-phosphate + nicotinate + H(+)</text>
        <dbReference type="Rhea" id="RHEA:11196"/>
        <dbReference type="ChEBI" id="CHEBI:15378"/>
        <dbReference type="ChEBI" id="CHEBI:15890"/>
        <dbReference type="ChEBI" id="CHEBI:32544"/>
        <dbReference type="ChEBI" id="CHEBI:57502"/>
        <dbReference type="ChEBI" id="CHEBI:57918"/>
        <dbReference type="EC" id="2.4.2.21"/>
    </reaction>
</comment>
<evidence type="ECO:0000256" key="11">
    <source>
        <dbReference type="HAMAP-Rule" id="MF_00230"/>
    </source>
</evidence>
<evidence type="ECO:0000256" key="4">
    <source>
        <dbReference type="ARBA" id="ARBA00011991"/>
    </source>
</evidence>
<keyword evidence="6 11" id="KW-0169">Cobalamin biosynthesis</keyword>
<dbReference type="EC" id="2.4.2.21" evidence="4 11"/>
<dbReference type="AlphaFoldDB" id="A0A1I7H1U3"/>
<evidence type="ECO:0000256" key="7">
    <source>
        <dbReference type="ARBA" id="ARBA00022676"/>
    </source>
</evidence>
<accession>A0A1I7H1U3</accession>
<dbReference type="EMBL" id="FPBT01000011">
    <property type="protein sequence ID" value="SFU54640.1"/>
    <property type="molecule type" value="Genomic_DNA"/>
</dbReference>
<comment type="pathway">
    <text evidence="2 11">Nucleoside biosynthesis; alpha-ribazole biosynthesis; alpha-ribazole from 5,6-dimethylbenzimidazole: step 1/2.</text>
</comment>
<dbReference type="Gene3D" id="1.10.1610.10">
    <property type="match status" value="1"/>
</dbReference>
<keyword evidence="7 11" id="KW-0328">Glycosyltransferase</keyword>
<comment type="similarity">
    <text evidence="3 11">Belongs to the CobT family.</text>
</comment>
<organism evidence="12 13">
    <name type="scientific">Eubacterium pyruvativorans</name>
    <dbReference type="NCBI Taxonomy" id="155865"/>
    <lineage>
        <taxon>Bacteria</taxon>
        <taxon>Bacillati</taxon>
        <taxon>Bacillota</taxon>
        <taxon>Clostridia</taxon>
        <taxon>Eubacteriales</taxon>
        <taxon>Eubacteriaceae</taxon>
        <taxon>Eubacterium</taxon>
    </lineage>
</organism>
<evidence type="ECO:0000256" key="10">
    <source>
        <dbReference type="ARBA" id="ARBA00047340"/>
    </source>
</evidence>
<keyword evidence="8 11" id="KW-0808">Transferase</keyword>
<dbReference type="InterPro" id="IPR036087">
    <property type="entry name" value="Nict_dMeBzImd_PRibTrfase_sf"/>
</dbReference>
<dbReference type="GO" id="GO:0009236">
    <property type="term" value="P:cobalamin biosynthetic process"/>
    <property type="evidence" value="ECO:0007669"/>
    <property type="project" value="UniProtKB-KW"/>
</dbReference>
<dbReference type="UniPathway" id="UPA00061">
    <property type="reaction ID" value="UER00516"/>
</dbReference>
<dbReference type="InterPro" id="IPR023195">
    <property type="entry name" value="Nict_dMeBzImd_PRibTrfase_N"/>
</dbReference>
<evidence type="ECO:0000313" key="12">
    <source>
        <dbReference type="EMBL" id="SFU54640.1"/>
    </source>
</evidence>
<dbReference type="PANTHER" id="PTHR43463:SF1">
    <property type="entry name" value="NICOTINATE-NUCLEOTIDE--DIMETHYLBENZIMIDAZOLE PHOSPHORIBOSYLTRANSFERASE"/>
    <property type="match status" value="1"/>
</dbReference>
<protein>
    <recommendedName>
        <fullName evidence="5 11">Nicotinate-nucleotide--dimethylbenzimidazole phosphoribosyltransferase</fullName>
        <shortName evidence="11">NN:DBI PRT</shortName>
        <ecNumber evidence="4 11">2.4.2.21</ecNumber>
    </recommendedName>
    <alternativeName>
        <fullName evidence="9 11">N(1)-alpha-phosphoribosyltransferase</fullName>
    </alternativeName>
</protein>
<dbReference type="InterPro" id="IPR017846">
    <property type="entry name" value="Nict_dMeBzImd_PRibTrfase_bact"/>
</dbReference>
<dbReference type="SUPFAM" id="SSF52733">
    <property type="entry name" value="Nicotinate mononucleotide:5,6-dimethylbenzimidazole phosphoribosyltransferase (CobT)"/>
    <property type="match status" value="1"/>
</dbReference>
<comment type="function">
    <text evidence="1 11">Catalyzes the synthesis of alpha-ribazole-5'-phosphate from nicotinate mononucleotide (NAMN) and 5,6-dimethylbenzimidazole (DMB).</text>
</comment>